<evidence type="ECO:0000256" key="1">
    <source>
        <dbReference type="ARBA" id="ARBA00001917"/>
    </source>
</evidence>
<dbReference type="PANTHER" id="PTHR43278:SF1">
    <property type="entry name" value="IRON-SULFUR FLAVOPROTEIN MJ1083"/>
    <property type="match status" value="1"/>
</dbReference>
<dbReference type="PANTHER" id="PTHR43278">
    <property type="entry name" value="NAD(P)H-DEPENDENT FMN-CONTAINING OXIDOREDUCTASE YWQN-RELATED"/>
    <property type="match status" value="1"/>
</dbReference>
<dbReference type="RefSeq" id="WP_012901519.1">
    <property type="nucleotide sequence ID" value="NC_013665.1"/>
</dbReference>
<dbReference type="PATRIC" id="fig|304371.9.peg.2843"/>
<feature type="domain" description="NADPH-dependent FMN reductase-like" evidence="6">
    <location>
        <begin position="1"/>
        <end position="155"/>
    </location>
</feature>
<protein>
    <submittedName>
        <fullName evidence="7">Iron-sulfur flavoprotein</fullName>
    </submittedName>
</protein>
<comment type="cofactor">
    <cofactor evidence="1">
        <name>FMN</name>
        <dbReference type="ChEBI" id="CHEBI:58210"/>
    </cofactor>
</comment>
<dbReference type="Proteomes" id="UP000001882">
    <property type="component" value="Chromosome"/>
</dbReference>
<dbReference type="STRING" id="304371.MCP_2777"/>
<evidence type="ECO:0000313" key="7">
    <source>
        <dbReference type="EMBL" id="BAI62849.1"/>
    </source>
</evidence>
<gene>
    <name evidence="7" type="ordered locus">MCP_2777</name>
</gene>
<dbReference type="Gene3D" id="3.40.50.360">
    <property type="match status" value="1"/>
</dbReference>
<dbReference type="EMBL" id="AP011532">
    <property type="protein sequence ID" value="BAI62849.1"/>
    <property type="molecule type" value="Genomic_DNA"/>
</dbReference>
<dbReference type="GeneID" id="8682464"/>
<comment type="similarity">
    <text evidence="5">Belongs to the SsuE family. Isf subfamily.</text>
</comment>
<evidence type="ECO:0000256" key="3">
    <source>
        <dbReference type="ARBA" id="ARBA00022630"/>
    </source>
</evidence>
<reference evidence="7 8" key="1">
    <citation type="journal article" date="2007" name="Appl. Environ. Microbiol.">
        <title>Isolation of key methanogens for global methane emission from rice paddy fields: a novel isolate affiliated with the clone cluster rice cluster I.</title>
        <authorList>
            <person name="Sakai S."/>
            <person name="Imachi H."/>
            <person name="Sekiguchi Y."/>
            <person name="Ohashi A."/>
            <person name="Harada H."/>
            <person name="Kamagata Y."/>
        </authorList>
    </citation>
    <scope>NUCLEOTIDE SEQUENCE [LARGE SCALE GENOMIC DNA]</scope>
    <source>
        <strain evidence="8">DSM 17711 / JCM 13418 / NBRC 101707 / SANAE</strain>
    </source>
</reference>
<dbReference type="KEGG" id="mpd:MCP_2777"/>
<evidence type="ECO:0000256" key="4">
    <source>
        <dbReference type="ARBA" id="ARBA00022643"/>
    </source>
</evidence>
<keyword evidence="8" id="KW-1185">Reference proteome</keyword>
<accession>D1Z2C7</accession>
<evidence type="ECO:0000256" key="5">
    <source>
        <dbReference type="ARBA" id="ARBA00038292"/>
    </source>
</evidence>
<dbReference type="GO" id="GO:0016491">
    <property type="term" value="F:oxidoreductase activity"/>
    <property type="evidence" value="ECO:0007669"/>
    <property type="project" value="InterPro"/>
</dbReference>
<dbReference type="Pfam" id="PF03358">
    <property type="entry name" value="FMN_red"/>
    <property type="match status" value="1"/>
</dbReference>
<evidence type="ECO:0000259" key="6">
    <source>
        <dbReference type="Pfam" id="PF03358"/>
    </source>
</evidence>
<dbReference type="InterPro" id="IPR051796">
    <property type="entry name" value="ISF_SsuE-like"/>
</dbReference>
<dbReference type="eggNOG" id="arCOG02573">
    <property type="taxonomic scope" value="Archaea"/>
</dbReference>
<reference evidence="8" key="3">
    <citation type="journal article" date="2011" name="PLoS ONE">
        <title>Genome sequence of a mesophilic hydrogenotrophic methanogen Methanocella paludicola, the first cultivated representative of the order Methanocellales.</title>
        <authorList>
            <person name="Sakai S."/>
            <person name="Takaki Y."/>
            <person name="Shimamura S."/>
            <person name="Sekine M."/>
            <person name="Tajima T."/>
            <person name="Kosugi H."/>
            <person name="Ichikawa N."/>
            <person name="Tasumi E."/>
            <person name="Hiraki A.T."/>
            <person name="Shimizu A."/>
            <person name="Kato Y."/>
            <person name="Nishiko R."/>
            <person name="Mori K."/>
            <person name="Fujita N."/>
            <person name="Imachi H."/>
            <person name="Takai K."/>
        </authorList>
    </citation>
    <scope>NUCLEOTIDE SEQUENCE [LARGE SCALE GENOMIC DNA]</scope>
    <source>
        <strain evidence="8">DSM 17711 / JCM 13418 / NBRC 101707 / SANAE</strain>
    </source>
</reference>
<dbReference type="SUPFAM" id="SSF52218">
    <property type="entry name" value="Flavoproteins"/>
    <property type="match status" value="1"/>
</dbReference>
<dbReference type="AlphaFoldDB" id="D1Z2C7"/>
<keyword evidence="4" id="KW-0288">FMN</keyword>
<dbReference type="InterPro" id="IPR029039">
    <property type="entry name" value="Flavoprotein-like_sf"/>
</dbReference>
<dbReference type="InterPro" id="IPR005025">
    <property type="entry name" value="FMN_Rdtase-like_dom"/>
</dbReference>
<comment type="cofactor">
    <cofactor evidence="2">
        <name>[4Fe-4S] cluster</name>
        <dbReference type="ChEBI" id="CHEBI:49883"/>
    </cofactor>
</comment>
<evidence type="ECO:0000313" key="8">
    <source>
        <dbReference type="Proteomes" id="UP000001882"/>
    </source>
</evidence>
<dbReference type="InParanoid" id="D1Z2C7"/>
<evidence type="ECO:0000256" key="2">
    <source>
        <dbReference type="ARBA" id="ARBA00001966"/>
    </source>
</evidence>
<dbReference type="OrthoDB" id="9059at2157"/>
<name>D1Z2C7_METPS</name>
<sequence length="223" mass="24243">MKIIAITSSPKGKNSLTLRLVNAALEGAREAGAETEIIDVARKKVNYCKGCVNCYKVGECAQKDEYAGIKEKLLAADGIILSSPNYIDGVTAQLKTLLDRSANFIHEQLMDGKYGVTLTTAGGGGDEKVLAVMNAFINKSGGLVVGSASFLAAQGPQGMDAGIKKAHALGMDMVAAIKEKRHYPEQEAAHKEWRKNFSQSVKYNKENWAHNYQHWVEKGWLKA</sequence>
<keyword evidence="3" id="KW-0285">Flavoprotein</keyword>
<organism evidence="7 8">
    <name type="scientific">Methanocella paludicola (strain DSM 17711 / JCM 13418 / NBRC 101707 / SANAE)</name>
    <dbReference type="NCBI Taxonomy" id="304371"/>
    <lineage>
        <taxon>Archaea</taxon>
        <taxon>Methanobacteriati</taxon>
        <taxon>Methanobacteriota</taxon>
        <taxon>Stenosarchaea group</taxon>
        <taxon>Methanomicrobia</taxon>
        <taxon>Methanocellales</taxon>
        <taxon>Methanocellaceae</taxon>
        <taxon>Methanocella</taxon>
    </lineage>
</organism>
<proteinExistence type="inferred from homology"/>
<reference evidence="7 8" key="2">
    <citation type="journal article" date="2008" name="Int. J. Syst. Evol. Microbiol.">
        <title>Methanocella paludicola gen. nov., sp. nov., a methane-producing archaeon, the first isolate of the lineage 'Rice Cluster I', and proposal of the new archaeal order Methanocellales ord. nov.</title>
        <authorList>
            <person name="Sakai S."/>
            <person name="Imachi H."/>
            <person name="Hanada S."/>
            <person name="Ohashi A."/>
            <person name="Harada H."/>
            <person name="Kamagata Y."/>
        </authorList>
    </citation>
    <scope>NUCLEOTIDE SEQUENCE [LARGE SCALE GENOMIC DNA]</scope>
    <source>
        <strain evidence="8">DSM 17711 / JCM 13418 / NBRC 101707 / SANAE</strain>
    </source>
</reference>